<dbReference type="STRING" id="546266.NEIMUCOT_04167"/>
<organism evidence="1 2">
    <name type="scientific">Neisseria mucosa (strain ATCC 25996 / DSM 4631 / NCTC 10774 / M26)</name>
    <dbReference type="NCBI Taxonomy" id="546266"/>
    <lineage>
        <taxon>Bacteria</taxon>
        <taxon>Pseudomonadati</taxon>
        <taxon>Pseudomonadota</taxon>
        <taxon>Betaproteobacteria</taxon>
        <taxon>Neisseriales</taxon>
        <taxon>Neisseriaceae</taxon>
        <taxon>Neisseria</taxon>
    </lineage>
</organism>
<accession>D2ZU79</accession>
<dbReference type="EMBL" id="ACDX02000003">
    <property type="protein sequence ID" value="EFC89264.1"/>
    <property type="molecule type" value="Genomic_DNA"/>
</dbReference>
<proteinExistence type="predicted"/>
<name>D2ZU79_NEIM2</name>
<sequence length="59" mass="6513">MEWGVVFCCGQTVSGFSVFRRPLGAVGRIPVSDKPSDNVGFKNPIYVFGFVRGQSPRYV</sequence>
<evidence type="ECO:0000313" key="2">
    <source>
        <dbReference type="Proteomes" id="UP000003344"/>
    </source>
</evidence>
<protein>
    <submittedName>
        <fullName evidence="1">Uncharacterized protein</fullName>
    </submittedName>
</protein>
<dbReference type="Proteomes" id="UP000003344">
    <property type="component" value="Unassembled WGS sequence"/>
</dbReference>
<dbReference type="AlphaFoldDB" id="D2ZU79"/>
<comment type="caution">
    <text evidence="1">The sequence shown here is derived from an EMBL/GenBank/DDBJ whole genome shotgun (WGS) entry which is preliminary data.</text>
</comment>
<gene>
    <name evidence="1" type="ORF">NEIMUCOT_04167</name>
</gene>
<evidence type="ECO:0000313" key="1">
    <source>
        <dbReference type="EMBL" id="EFC89264.1"/>
    </source>
</evidence>
<reference evidence="1 2" key="1">
    <citation type="submission" date="2009-10" db="EMBL/GenBank/DDBJ databases">
        <authorList>
            <person name="Weinstock G."/>
            <person name="Sodergren E."/>
            <person name="Clifton S."/>
            <person name="Fulton L."/>
            <person name="Fulton B."/>
            <person name="Courtney L."/>
            <person name="Fronick C."/>
            <person name="Harrison M."/>
            <person name="Strong C."/>
            <person name="Farmer C."/>
            <person name="Delahaunty K."/>
            <person name="Markovic C."/>
            <person name="Hall O."/>
            <person name="Minx P."/>
            <person name="Tomlinson C."/>
            <person name="Mitreva M."/>
            <person name="Nelson J."/>
            <person name="Hou S."/>
            <person name="Wollam A."/>
            <person name="Pepin K.H."/>
            <person name="Johnson M."/>
            <person name="Bhonagiri V."/>
            <person name="Nash W.E."/>
            <person name="Warren W."/>
            <person name="Chinwalla A."/>
            <person name="Mardis E.R."/>
            <person name="Wilson R.K."/>
        </authorList>
    </citation>
    <scope>NUCLEOTIDE SEQUENCE [LARGE SCALE GENOMIC DNA]</scope>
    <source>
        <strain evidence="2">ATCC 25996 / DSM 4631 / NCTC 10774 / M26</strain>
    </source>
</reference>